<proteinExistence type="predicted"/>
<reference evidence="1" key="1">
    <citation type="submission" date="2024-03" db="EMBL/GenBank/DDBJ databases">
        <title>WGS assembly of Saponaria officinalis var. Norfolk2.</title>
        <authorList>
            <person name="Jenkins J."/>
            <person name="Shu S."/>
            <person name="Grimwood J."/>
            <person name="Barry K."/>
            <person name="Goodstein D."/>
            <person name="Schmutz J."/>
            <person name="Leebens-Mack J."/>
            <person name="Osbourn A."/>
        </authorList>
    </citation>
    <scope>NUCLEOTIDE SEQUENCE [LARGE SCALE GENOMIC DNA]</scope>
    <source>
        <strain evidence="1">JIC</strain>
    </source>
</reference>
<accession>A0AAW1MWT4</accession>
<protein>
    <recommendedName>
        <fullName evidence="3">Zinc finger, CCHC-type</fullName>
    </recommendedName>
</protein>
<comment type="caution">
    <text evidence="1">The sequence shown here is derived from an EMBL/GenBank/DDBJ whole genome shotgun (WGS) entry which is preliminary data.</text>
</comment>
<dbReference type="AlphaFoldDB" id="A0AAW1MWT4"/>
<dbReference type="Proteomes" id="UP001443914">
    <property type="component" value="Unassembled WGS sequence"/>
</dbReference>
<organism evidence="1 2">
    <name type="scientific">Saponaria officinalis</name>
    <name type="common">Common soapwort</name>
    <name type="synonym">Lychnis saponaria</name>
    <dbReference type="NCBI Taxonomy" id="3572"/>
    <lineage>
        <taxon>Eukaryota</taxon>
        <taxon>Viridiplantae</taxon>
        <taxon>Streptophyta</taxon>
        <taxon>Embryophyta</taxon>
        <taxon>Tracheophyta</taxon>
        <taxon>Spermatophyta</taxon>
        <taxon>Magnoliopsida</taxon>
        <taxon>eudicotyledons</taxon>
        <taxon>Gunneridae</taxon>
        <taxon>Pentapetalae</taxon>
        <taxon>Caryophyllales</taxon>
        <taxon>Caryophyllaceae</taxon>
        <taxon>Caryophylleae</taxon>
        <taxon>Saponaria</taxon>
    </lineage>
</organism>
<dbReference type="PANTHER" id="PTHR47592">
    <property type="entry name" value="PBF68 PROTEIN"/>
    <property type="match status" value="1"/>
</dbReference>
<sequence>MSNVKEMTTKFGKLDKFEGVDFRRWQKKMYFLLTTLKVVYVLSTPMPELVDDSSIEELRKKNKWENDDYIYSLFDIYRNVESAKELWNALLESKYMDEDESIFVSSIIDKFPPSWKDFKHMLKHKNEELSLVQLSSHLRIDESLRAQEGGNKLKGKEAMDPSSINMVERW</sequence>
<dbReference type="EMBL" id="JBDFQZ010000002">
    <property type="protein sequence ID" value="KAK9750998.1"/>
    <property type="molecule type" value="Genomic_DNA"/>
</dbReference>
<keyword evidence="2" id="KW-1185">Reference proteome</keyword>
<name>A0AAW1MWT4_SAPOF</name>
<evidence type="ECO:0000313" key="1">
    <source>
        <dbReference type="EMBL" id="KAK9750998.1"/>
    </source>
</evidence>
<dbReference type="PANTHER" id="PTHR47592:SF29">
    <property type="entry name" value="ZINC FINGER, CCHC-TYPE"/>
    <property type="match status" value="1"/>
</dbReference>
<evidence type="ECO:0008006" key="3">
    <source>
        <dbReference type="Google" id="ProtNLM"/>
    </source>
</evidence>
<gene>
    <name evidence="1" type="ORF">RND81_02G234600</name>
</gene>
<evidence type="ECO:0000313" key="2">
    <source>
        <dbReference type="Proteomes" id="UP001443914"/>
    </source>
</evidence>